<keyword evidence="3 5" id="KW-0689">Ribosomal protein</keyword>
<dbReference type="GO" id="GO:0006412">
    <property type="term" value="P:translation"/>
    <property type="evidence" value="ECO:0007669"/>
    <property type="project" value="UniProtKB-UniRule"/>
</dbReference>
<organism evidence="8 9">
    <name type="scientific">Thermanaeromonas toyohensis ToBE</name>
    <dbReference type="NCBI Taxonomy" id="698762"/>
    <lineage>
        <taxon>Bacteria</taxon>
        <taxon>Bacillati</taxon>
        <taxon>Bacillota</taxon>
        <taxon>Clostridia</taxon>
        <taxon>Neomoorellales</taxon>
        <taxon>Neomoorellaceae</taxon>
        <taxon>Thermanaeromonas</taxon>
    </lineage>
</organism>
<dbReference type="NCBIfam" id="NF004139">
    <property type="entry name" value="PRK05618.4-2"/>
    <property type="match status" value="1"/>
</dbReference>
<dbReference type="InterPro" id="IPR011035">
    <property type="entry name" value="Ribosomal_bL25/Gln-tRNA_synth"/>
</dbReference>
<dbReference type="GO" id="GO:0022625">
    <property type="term" value="C:cytosolic large ribosomal subunit"/>
    <property type="evidence" value="ECO:0007669"/>
    <property type="project" value="TreeGrafter"/>
</dbReference>
<dbReference type="PANTHER" id="PTHR33284:SF1">
    <property type="entry name" value="RIBOSOMAL PROTEIN L25_GLN-TRNA SYNTHETASE, ANTI-CODON-BINDING DOMAIN-CONTAINING PROTEIN"/>
    <property type="match status" value="1"/>
</dbReference>
<comment type="function">
    <text evidence="5">This is one of the proteins that binds to the 5S RNA in the ribosome where it forms part of the central protuberance.</text>
</comment>
<gene>
    <name evidence="5" type="primary">rplY</name>
    <name evidence="5" type="synonym">ctc</name>
    <name evidence="8" type="ORF">SAMN00808754_0157</name>
</gene>
<evidence type="ECO:0000256" key="1">
    <source>
        <dbReference type="ARBA" id="ARBA00022730"/>
    </source>
</evidence>
<dbReference type="NCBIfam" id="NF004133">
    <property type="entry name" value="PRK05618.2-4"/>
    <property type="match status" value="1"/>
</dbReference>
<accession>A0A1W1V905</accession>
<dbReference type="HAMAP" id="MF_01334">
    <property type="entry name" value="Ribosomal_bL25_CTC"/>
    <property type="match status" value="1"/>
</dbReference>
<comment type="similarity">
    <text evidence="5">Belongs to the bacterial ribosomal protein bL25 family. CTC subfamily.</text>
</comment>
<sequence length="227" mass="24786">MFMLKMTNLCYIIISGERGELHFMEASVLTVQPRQKTGKGPARRLRQQGLLPAILYGRDAGNLPIMIKLKELQRVLEREGERALVKVHLEKDGARQEYMALLREVQRDPIRGDLLHVDLYQVPAGEKITVTVPVVLEGEPRGVKAGGILQHGLSELEIECLPADLPEAIVVDVSGLDVGDHLTVADIKPPKGVKILSEPEGLIATVVELEKGEEAEAEEEGGAPEGA</sequence>
<evidence type="ECO:0000256" key="2">
    <source>
        <dbReference type="ARBA" id="ARBA00022884"/>
    </source>
</evidence>
<dbReference type="InterPro" id="IPR029751">
    <property type="entry name" value="Ribosomal_L25_dom"/>
</dbReference>
<proteinExistence type="inferred from homology"/>
<dbReference type="InterPro" id="IPR020056">
    <property type="entry name" value="Rbsml_bL25/Gln-tRNA_synth_N"/>
</dbReference>
<dbReference type="InterPro" id="IPR037121">
    <property type="entry name" value="Ribosomal_bL25_C"/>
</dbReference>
<dbReference type="InterPro" id="IPR001021">
    <property type="entry name" value="Ribosomal_bL25_long"/>
</dbReference>
<evidence type="ECO:0000313" key="9">
    <source>
        <dbReference type="Proteomes" id="UP000192569"/>
    </source>
</evidence>
<evidence type="ECO:0000256" key="4">
    <source>
        <dbReference type="ARBA" id="ARBA00023274"/>
    </source>
</evidence>
<dbReference type="NCBIfam" id="TIGR00731">
    <property type="entry name" value="bL25_bact_ctc"/>
    <property type="match status" value="1"/>
</dbReference>
<feature type="domain" description="Large ribosomal subunit protein bL25 L25" evidence="6">
    <location>
        <begin position="29"/>
        <end position="119"/>
    </location>
</feature>
<dbReference type="AlphaFoldDB" id="A0A1W1V905"/>
<comment type="subunit">
    <text evidence="5">Part of the 50S ribosomal subunit; part of the 5S rRNA/L5/L18/L25 subcomplex. Contacts the 5S rRNA. Binds to the 5S rRNA independently of L5 and L18.</text>
</comment>
<dbReference type="InterPro" id="IPR020057">
    <property type="entry name" value="Ribosomal_bL25_b-dom"/>
</dbReference>
<evidence type="ECO:0000259" key="7">
    <source>
        <dbReference type="Pfam" id="PF14693"/>
    </source>
</evidence>
<keyword evidence="9" id="KW-1185">Reference proteome</keyword>
<evidence type="ECO:0000256" key="5">
    <source>
        <dbReference type="HAMAP-Rule" id="MF_01334"/>
    </source>
</evidence>
<keyword evidence="2 5" id="KW-0694">RNA-binding</keyword>
<dbReference type="Proteomes" id="UP000192569">
    <property type="component" value="Chromosome I"/>
</dbReference>
<feature type="domain" description="Large ribosomal subunit protein bL25 beta" evidence="7">
    <location>
        <begin position="127"/>
        <end position="208"/>
    </location>
</feature>
<keyword evidence="1 5" id="KW-0699">rRNA-binding</keyword>
<evidence type="ECO:0000313" key="8">
    <source>
        <dbReference type="EMBL" id="SMB89464.1"/>
    </source>
</evidence>
<dbReference type="InterPro" id="IPR020930">
    <property type="entry name" value="Ribosomal_uL5_bac-type"/>
</dbReference>
<reference evidence="8 9" key="1">
    <citation type="submission" date="2017-04" db="EMBL/GenBank/DDBJ databases">
        <authorList>
            <person name="Afonso C.L."/>
            <person name="Miller P.J."/>
            <person name="Scott M.A."/>
            <person name="Spackman E."/>
            <person name="Goraichik I."/>
            <person name="Dimitrov K.M."/>
            <person name="Suarez D.L."/>
            <person name="Swayne D.E."/>
        </authorList>
    </citation>
    <scope>NUCLEOTIDE SEQUENCE [LARGE SCALE GENOMIC DNA]</scope>
    <source>
        <strain evidence="8 9">ToBE</strain>
    </source>
</reference>
<dbReference type="Gene3D" id="2.170.120.20">
    <property type="entry name" value="Ribosomal protein L25, beta domain"/>
    <property type="match status" value="1"/>
</dbReference>
<dbReference type="PANTHER" id="PTHR33284">
    <property type="entry name" value="RIBOSOMAL PROTEIN L25/GLN-TRNA SYNTHETASE, ANTI-CODON-BINDING DOMAIN-CONTAINING PROTEIN"/>
    <property type="match status" value="1"/>
</dbReference>
<dbReference type="STRING" id="698762.SAMN00808754_0157"/>
<dbReference type="SUPFAM" id="SSF50715">
    <property type="entry name" value="Ribosomal protein L25-like"/>
    <property type="match status" value="1"/>
</dbReference>
<dbReference type="Pfam" id="PF01386">
    <property type="entry name" value="Ribosomal_L25p"/>
    <property type="match status" value="1"/>
</dbReference>
<dbReference type="Gene3D" id="2.40.240.10">
    <property type="entry name" value="Ribosomal Protein L25, Chain P"/>
    <property type="match status" value="1"/>
</dbReference>
<keyword evidence="4 5" id="KW-0687">Ribonucleoprotein</keyword>
<dbReference type="GO" id="GO:0008097">
    <property type="term" value="F:5S rRNA binding"/>
    <property type="evidence" value="ECO:0007669"/>
    <property type="project" value="InterPro"/>
</dbReference>
<dbReference type="EMBL" id="LT838272">
    <property type="protein sequence ID" value="SMB89464.1"/>
    <property type="molecule type" value="Genomic_DNA"/>
</dbReference>
<protein>
    <recommendedName>
        <fullName evidence="5">Large ribosomal subunit protein bL25</fullName>
    </recommendedName>
    <alternativeName>
        <fullName evidence="5">General stress protein CTC</fullName>
    </alternativeName>
</protein>
<dbReference type="CDD" id="cd00495">
    <property type="entry name" value="Ribosomal_L25_TL5_CTC"/>
    <property type="match status" value="1"/>
</dbReference>
<dbReference type="Pfam" id="PF14693">
    <property type="entry name" value="Ribosomal_TL5_C"/>
    <property type="match status" value="1"/>
</dbReference>
<name>A0A1W1V905_9FIRM</name>
<evidence type="ECO:0000256" key="3">
    <source>
        <dbReference type="ARBA" id="ARBA00022980"/>
    </source>
</evidence>
<dbReference type="GO" id="GO:0003735">
    <property type="term" value="F:structural constituent of ribosome"/>
    <property type="evidence" value="ECO:0007669"/>
    <property type="project" value="InterPro"/>
</dbReference>
<evidence type="ECO:0000259" key="6">
    <source>
        <dbReference type="Pfam" id="PF01386"/>
    </source>
</evidence>